<evidence type="ECO:0000313" key="3">
    <source>
        <dbReference type="Proteomes" id="UP000298860"/>
    </source>
</evidence>
<dbReference type="InterPro" id="IPR011008">
    <property type="entry name" value="Dimeric_a/b-barrel"/>
</dbReference>
<dbReference type="RefSeq" id="WP_137813529.1">
    <property type="nucleotide sequence ID" value="NZ_BJFL01000007.1"/>
</dbReference>
<dbReference type="InterPro" id="IPR007138">
    <property type="entry name" value="ABM_dom"/>
</dbReference>
<dbReference type="PANTHER" id="PTHR37811">
    <property type="entry name" value="BLL5343 PROTEIN"/>
    <property type="match status" value="1"/>
</dbReference>
<dbReference type="Proteomes" id="UP000298860">
    <property type="component" value="Unassembled WGS sequence"/>
</dbReference>
<accession>A0A4D4J4M9</accession>
<dbReference type="OrthoDB" id="9797060at2"/>
<dbReference type="Gene3D" id="3.30.70.100">
    <property type="match status" value="1"/>
</dbReference>
<comment type="caution">
    <text evidence="2">The sequence shown here is derived from an EMBL/GenBank/DDBJ whole genome shotgun (WGS) entry which is preliminary data.</text>
</comment>
<proteinExistence type="predicted"/>
<reference evidence="3" key="1">
    <citation type="submission" date="2019-04" db="EMBL/GenBank/DDBJ databases">
        <title>Draft genome sequence of Pseudonocardiaceae bacterium SL3-2-4.</title>
        <authorList>
            <person name="Ningsih F."/>
            <person name="Yokota A."/>
            <person name="Sakai Y."/>
            <person name="Nanatani K."/>
            <person name="Yabe S."/>
            <person name="Oetari A."/>
            <person name="Sjamsuridzal W."/>
        </authorList>
    </citation>
    <scope>NUCLEOTIDE SEQUENCE [LARGE SCALE GENOMIC DNA]</scope>
    <source>
        <strain evidence="3">SL3-2-4</strain>
    </source>
</reference>
<dbReference type="Pfam" id="PF03992">
    <property type="entry name" value="ABM"/>
    <property type="match status" value="1"/>
</dbReference>
<dbReference type="AlphaFoldDB" id="A0A4D4J4M9"/>
<evidence type="ECO:0000259" key="1">
    <source>
        <dbReference type="Pfam" id="PF03992"/>
    </source>
</evidence>
<gene>
    <name evidence="2" type="ORF">GTS_20470</name>
</gene>
<dbReference type="InterPro" id="IPR052936">
    <property type="entry name" value="Jasmonate_Hydroxylase-like"/>
</dbReference>
<evidence type="ECO:0000313" key="2">
    <source>
        <dbReference type="EMBL" id="GDY30414.1"/>
    </source>
</evidence>
<protein>
    <recommendedName>
        <fullName evidence="1">ABM domain-containing protein</fullName>
    </recommendedName>
</protein>
<dbReference type="EMBL" id="BJFL01000007">
    <property type="protein sequence ID" value="GDY30414.1"/>
    <property type="molecule type" value="Genomic_DNA"/>
</dbReference>
<dbReference type="SUPFAM" id="SSF54909">
    <property type="entry name" value="Dimeric alpha+beta barrel"/>
    <property type="match status" value="1"/>
</dbReference>
<sequence length="125" mass="13894">MPTTPATPPEPPYHAVIFTSLRTDVEDGYAEAAERMLALAAEQPGFLGVDSARTPGGLGITVSYWRDEESIAAWRAHAAHAETRGLGRREWYREFQVHVARVERAYRFAREHGAARFGGRDPDVS</sequence>
<keyword evidence="3" id="KW-1185">Reference proteome</keyword>
<dbReference type="PANTHER" id="PTHR37811:SF2">
    <property type="entry name" value="ABM DOMAIN-CONTAINING PROTEIN"/>
    <property type="match status" value="1"/>
</dbReference>
<organism evidence="2 3">
    <name type="scientific">Gandjariella thermophila</name>
    <dbReference type="NCBI Taxonomy" id="1931992"/>
    <lineage>
        <taxon>Bacteria</taxon>
        <taxon>Bacillati</taxon>
        <taxon>Actinomycetota</taxon>
        <taxon>Actinomycetes</taxon>
        <taxon>Pseudonocardiales</taxon>
        <taxon>Pseudonocardiaceae</taxon>
        <taxon>Gandjariella</taxon>
    </lineage>
</organism>
<feature type="domain" description="ABM" evidence="1">
    <location>
        <begin position="12"/>
        <end position="83"/>
    </location>
</feature>
<name>A0A4D4J4M9_9PSEU</name>